<evidence type="ECO:0000256" key="2">
    <source>
        <dbReference type="ARBA" id="ARBA00006434"/>
    </source>
</evidence>
<reference evidence="13" key="1">
    <citation type="submission" date="2014-12" db="EMBL/GenBank/DDBJ databases">
        <title>Insight into the proteome of Arion vulgaris.</title>
        <authorList>
            <person name="Aradska J."/>
            <person name="Bulat T."/>
            <person name="Smidak R."/>
            <person name="Sarate P."/>
            <person name="Gangsoo J."/>
            <person name="Sialana F."/>
            <person name="Bilban M."/>
            <person name="Lubec G."/>
        </authorList>
    </citation>
    <scope>NUCLEOTIDE SEQUENCE</scope>
    <source>
        <tissue evidence="13">Skin</tissue>
    </source>
</reference>
<sequence length="368" mass="40641">SFFWLGGLCSQSTLQRISAMKSMKDARDAFIMNSAVYLLLLCVLNGFGMVVYAYFAHIRCDPFQAGLIFNANQISPYFVMSALKYYPGIGGIYVAMIFSASLSTLSSGISALAAITVEDLLKKQLENFEERTATTITKALVFLYGILIIGLAYGANSIQGPLSQMVVTIIGACSGPVAGIFILGALIPWANKYGAVSGCVISAVFAMWIALGNKMYGVNEKPLPPPPTDMCFRNNSVNNFTEDILSFSFNENSTIYSYAVNHTSTVNTSVIADDPRSFGFSLYDISYEWYGCYGILISFLVGVIISYFTQKHCESVIDEKLLFPFVRKFLLSRSHHMIREKYDEKVKDGLMVTDSTYDGYPMSDTEVN</sequence>
<feature type="transmembrane region" description="Helical" evidence="12">
    <location>
        <begin position="290"/>
        <end position="308"/>
    </location>
</feature>
<evidence type="ECO:0000256" key="3">
    <source>
        <dbReference type="ARBA" id="ARBA00022448"/>
    </source>
</evidence>
<dbReference type="EMBL" id="HACG01048051">
    <property type="protein sequence ID" value="CEK94916.1"/>
    <property type="molecule type" value="Transcribed_RNA"/>
</dbReference>
<evidence type="ECO:0000256" key="9">
    <source>
        <dbReference type="ARBA" id="ARBA00023136"/>
    </source>
</evidence>
<dbReference type="GO" id="GO:0015293">
    <property type="term" value="F:symporter activity"/>
    <property type="evidence" value="ECO:0007669"/>
    <property type="project" value="TreeGrafter"/>
</dbReference>
<evidence type="ECO:0000256" key="12">
    <source>
        <dbReference type="SAM" id="Phobius"/>
    </source>
</evidence>
<keyword evidence="7" id="KW-0915">Sodium</keyword>
<keyword evidence="6 12" id="KW-1133">Transmembrane helix</keyword>
<gene>
    <name evidence="13" type="primary">ORF204497</name>
</gene>
<keyword evidence="5 12" id="KW-0812">Transmembrane</keyword>
<dbReference type="PROSITE" id="PS50283">
    <property type="entry name" value="NA_SOLUT_SYMP_3"/>
    <property type="match status" value="1"/>
</dbReference>
<feature type="transmembrane region" description="Helical" evidence="12">
    <location>
        <begin position="135"/>
        <end position="154"/>
    </location>
</feature>
<dbReference type="Gene3D" id="1.20.1730.10">
    <property type="entry name" value="Sodium/glucose cotransporter"/>
    <property type="match status" value="1"/>
</dbReference>
<evidence type="ECO:0000256" key="11">
    <source>
        <dbReference type="RuleBase" id="RU362091"/>
    </source>
</evidence>
<evidence type="ECO:0000256" key="8">
    <source>
        <dbReference type="ARBA" id="ARBA00023065"/>
    </source>
</evidence>
<dbReference type="Pfam" id="PF00474">
    <property type="entry name" value="SSF"/>
    <property type="match status" value="1"/>
</dbReference>
<proteinExistence type="inferred from homology"/>
<accession>A0A0B7BRC5</accession>
<keyword evidence="10" id="KW-0739">Sodium transport</keyword>
<protein>
    <recommendedName>
        <fullName evidence="14">Sodium/solute symporter</fullName>
    </recommendedName>
</protein>
<dbReference type="InterPro" id="IPR051163">
    <property type="entry name" value="Sodium:Solute_Symporter_SSF"/>
</dbReference>
<feature type="transmembrane region" description="Helical" evidence="12">
    <location>
        <begin position="166"/>
        <end position="187"/>
    </location>
</feature>
<dbReference type="PANTHER" id="PTHR42985">
    <property type="entry name" value="SODIUM-COUPLED MONOCARBOXYLATE TRANSPORTER"/>
    <property type="match status" value="1"/>
</dbReference>
<feature type="non-terminal residue" evidence="13">
    <location>
        <position position="1"/>
    </location>
</feature>
<dbReference type="GO" id="GO:0005886">
    <property type="term" value="C:plasma membrane"/>
    <property type="evidence" value="ECO:0007669"/>
    <property type="project" value="UniProtKB-SubCell"/>
</dbReference>
<keyword evidence="8" id="KW-0406">Ion transport</keyword>
<evidence type="ECO:0000256" key="1">
    <source>
        <dbReference type="ARBA" id="ARBA00004651"/>
    </source>
</evidence>
<keyword evidence="4" id="KW-1003">Cell membrane</keyword>
<feature type="transmembrane region" description="Helical" evidence="12">
    <location>
        <begin position="30"/>
        <end position="55"/>
    </location>
</feature>
<dbReference type="AlphaFoldDB" id="A0A0B7BRC5"/>
<keyword evidence="9 12" id="KW-0472">Membrane</keyword>
<evidence type="ECO:0000256" key="7">
    <source>
        <dbReference type="ARBA" id="ARBA00023053"/>
    </source>
</evidence>
<keyword evidence="3" id="KW-0813">Transport</keyword>
<feature type="non-terminal residue" evidence="13">
    <location>
        <position position="368"/>
    </location>
</feature>
<evidence type="ECO:0000256" key="5">
    <source>
        <dbReference type="ARBA" id="ARBA00022692"/>
    </source>
</evidence>
<feature type="transmembrane region" description="Helical" evidence="12">
    <location>
        <begin position="93"/>
        <end position="115"/>
    </location>
</feature>
<comment type="similarity">
    <text evidence="2 11">Belongs to the sodium:solute symporter (SSF) (TC 2.A.21) family.</text>
</comment>
<name>A0A0B7BRC5_9EUPU</name>
<dbReference type="InterPro" id="IPR038377">
    <property type="entry name" value="Na/Glc_symporter_sf"/>
</dbReference>
<comment type="subcellular location">
    <subcellularLocation>
        <location evidence="1">Cell membrane</location>
        <topology evidence="1">Multi-pass membrane protein</topology>
    </subcellularLocation>
</comment>
<feature type="transmembrane region" description="Helical" evidence="12">
    <location>
        <begin position="193"/>
        <end position="211"/>
    </location>
</feature>
<dbReference type="PANTHER" id="PTHR42985:SF40">
    <property type="entry name" value="LD47995P-RELATED"/>
    <property type="match status" value="1"/>
</dbReference>
<evidence type="ECO:0000256" key="4">
    <source>
        <dbReference type="ARBA" id="ARBA00022475"/>
    </source>
</evidence>
<evidence type="ECO:0000256" key="6">
    <source>
        <dbReference type="ARBA" id="ARBA00022989"/>
    </source>
</evidence>
<evidence type="ECO:0000313" key="13">
    <source>
        <dbReference type="EMBL" id="CEK94916.1"/>
    </source>
</evidence>
<evidence type="ECO:0008006" key="14">
    <source>
        <dbReference type="Google" id="ProtNLM"/>
    </source>
</evidence>
<evidence type="ECO:0000256" key="10">
    <source>
        <dbReference type="ARBA" id="ARBA00023201"/>
    </source>
</evidence>
<dbReference type="InterPro" id="IPR001734">
    <property type="entry name" value="Na/solute_symporter"/>
</dbReference>
<organism evidence="13">
    <name type="scientific">Arion vulgaris</name>
    <dbReference type="NCBI Taxonomy" id="1028688"/>
    <lineage>
        <taxon>Eukaryota</taxon>
        <taxon>Metazoa</taxon>
        <taxon>Spiralia</taxon>
        <taxon>Lophotrochozoa</taxon>
        <taxon>Mollusca</taxon>
        <taxon>Gastropoda</taxon>
        <taxon>Heterobranchia</taxon>
        <taxon>Euthyneura</taxon>
        <taxon>Panpulmonata</taxon>
        <taxon>Eupulmonata</taxon>
        <taxon>Stylommatophora</taxon>
        <taxon>Helicina</taxon>
        <taxon>Arionoidea</taxon>
        <taxon>Arionidae</taxon>
        <taxon>Arion</taxon>
    </lineage>
</organism>
<dbReference type="GO" id="GO:0006814">
    <property type="term" value="P:sodium ion transport"/>
    <property type="evidence" value="ECO:0007669"/>
    <property type="project" value="UniProtKB-KW"/>
</dbReference>